<comment type="similarity">
    <text evidence="1">Belongs to the type-I restriction system S methylase family.</text>
</comment>
<dbReference type="InterPro" id="IPR044946">
    <property type="entry name" value="Restrct_endonuc_typeI_TRD_sf"/>
</dbReference>
<keyword evidence="3" id="KW-0238">DNA-binding</keyword>
<comment type="caution">
    <text evidence="5">The sequence shown here is derived from an EMBL/GenBank/DDBJ whole genome shotgun (WGS) entry which is preliminary data.</text>
</comment>
<dbReference type="InterPro" id="IPR000055">
    <property type="entry name" value="Restrct_endonuc_typeI_TRD"/>
</dbReference>
<evidence type="ECO:0000256" key="1">
    <source>
        <dbReference type="ARBA" id="ARBA00010923"/>
    </source>
</evidence>
<keyword evidence="5" id="KW-0255">Endonuclease</keyword>
<dbReference type="PANTHER" id="PTHR30408">
    <property type="entry name" value="TYPE-1 RESTRICTION ENZYME ECOKI SPECIFICITY PROTEIN"/>
    <property type="match status" value="1"/>
</dbReference>
<accession>A0A412YIH5</accession>
<dbReference type="PANTHER" id="PTHR30408:SF13">
    <property type="entry name" value="TYPE I RESTRICTION ENZYME HINDI SPECIFICITY SUBUNIT"/>
    <property type="match status" value="1"/>
</dbReference>
<evidence type="ECO:0000313" key="6">
    <source>
        <dbReference type="Proteomes" id="UP000283850"/>
    </source>
</evidence>
<dbReference type="RefSeq" id="WP_118420885.1">
    <property type="nucleotide sequence ID" value="NZ_QRZF01000002.1"/>
</dbReference>
<evidence type="ECO:0000256" key="3">
    <source>
        <dbReference type="ARBA" id="ARBA00023125"/>
    </source>
</evidence>
<reference evidence="5 6" key="1">
    <citation type="submission" date="2018-08" db="EMBL/GenBank/DDBJ databases">
        <title>A genome reference for cultivated species of the human gut microbiota.</title>
        <authorList>
            <person name="Zou Y."/>
            <person name="Xue W."/>
            <person name="Luo G."/>
        </authorList>
    </citation>
    <scope>NUCLEOTIDE SEQUENCE [LARGE SCALE GENOMIC DNA]</scope>
    <source>
        <strain evidence="5 6">AF14-32</strain>
    </source>
</reference>
<protein>
    <submittedName>
        <fullName evidence="5">Restriction endonuclease subunit S</fullName>
    </submittedName>
</protein>
<dbReference type="Gene3D" id="1.10.287.1120">
    <property type="entry name" value="Bipartite methylase S protein"/>
    <property type="match status" value="1"/>
</dbReference>
<gene>
    <name evidence="5" type="ORF">DWW10_04070</name>
</gene>
<keyword evidence="5" id="KW-0378">Hydrolase</keyword>
<dbReference type="Gene3D" id="3.90.220.20">
    <property type="entry name" value="DNA methylase specificity domains"/>
    <property type="match status" value="1"/>
</dbReference>
<proteinExistence type="inferred from homology"/>
<feature type="domain" description="Type I restriction modification DNA specificity" evidence="4">
    <location>
        <begin position="1"/>
        <end position="161"/>
    </location>
</feature>
<evidence type="ECO:0000313" key="5">
    <source>
        <dbReference type="EMBL" id="RGV57236.1"/>
    </source>
</evidence>
<keyword evidence="5" id="KW-0540">Nuclease</keyword>
<evidence type="ECO:0000256" key="2">
    <source>
        <dbReference type="ARBA" id="ARBA00022747"/>
    </source>
</evidence>
<dbReference type="InterPro" id="IPR052021">
    <property type="entry name" value="Type-I_RS_S_subunit"/>
</dbReference>
<dbReference type="EMBL" id="QRZF01000002">
    <property type="protein sequence ID" value="RGV57236.1"/>
    <property type="molecule type" value="Genomic_DNA"/>
</dbReference>
<dbReference type="Proteomes" id="UP000283850">
    <property type="component" value="Unassembled WGS sequence"/>
</dbReference>
<organism evidence="5 6">
    <name type="scientific">Bacteroides intestinalis</name>
    <dbReference type="NCBI Taxonomy" id="329854"/>
    <lineage>
        <taxon>Bacteria</taxon>
        <taxon>Pseudomonadati</taxon>
        <taxon>Bacteroidota</taxon>
        <taxon>Bacteroidia</taxon>
        <taxon>Bacteroidales</taxon>
        <taxon>Bacteroidaceae</taxon>
        <taxon>Bacteroides</taxon>
    </lineage>
</organism>
<dbReference type="GO" id="GO:0004519">
    <property type="term" value="F:endonuclease activity"/>
    <property type="evidence" value="ECO:0007669"/>
    <property type="project" value="UniProtKB-KW"/>
</dbReference>
<dbReference type="SUPFAM" id="SSF116734">
    <property type="entry name" value="DNA methylase specificity domain"/>
    <property type="match status" value="1"/>
</dbReference>
<keyword evidence="2" id="KW-0680">Restriction system</keyword>
<dbReference type="Pfam" id="PF01420">
    <property type="entry name" value="Methylase_S"/>
    <property type="match status" value="1"/>
</dbReference>
<dbReference type="GO" id="GO:0003677">
    <property type="term" value="F:DNA binding"/>
    <property type="evidence" value="ECO:0007669"/>
    <property type="project" value="UniProtKB-KW"/>
</dbReference>
<dbReference type="GO" id="GO:0009307">
    <property type="term" value="P:DNA restriction-modification system"/>
    <property type="evidence" value="ECO:0007669"/>
    <property type="project" value="UniProtKB-KW"/>
</dbReference>
<sequence>MEQWKQYKIEDICEQIFAGGDAAKYNTSKHQTPVHNIPIYANSTENEGLYGYCDKAAVSVPAVTIAARGAGVGFVAFREKPFVPIVRLITLITNKLADTKFIYYYLKNRRLSGDGSAIPQITVPMVKKENILLPDLVIQQQIASILSSLDSKIELNRRINDNFKLGGYHNG</sequence>
<name>A0A412YIH5_9BACE</name>
<dbReference type="AlphaFoldDB" id="A0A412YIH5"/>
<evidence type="ECO:0000259" key="4">
    <source>
        <dbReference type="Pfam" id="PF01420"/>
    </source>
</evidence>